<evidence type="ECO:0000313" key="3">
    <source>
        <dbReference type="Proteomes" id="UP001341840"/>
    </source>
</evidence>
<feature type="region of interest" description="Disordered" evidence="1">
    <location>
        <begin position="1"/>
        <end position="148"/>
    </location>
</feature>
<comment type="caution">
    <text evidence="2">The sequence shown here is derived from an EMBL/GenBank/DDBJ whole genome shotgun (WGS) entry which is preliminary data.</text>
</comment>
<proteinExistence type="predicted"/>
<sequence length="148" mass="15937">MVDDEEDEEPLEADQDMEGDTEEKEDFTDDEVHMSARGRGSSQSSRGRGRGRGRAAPSSEHTPSPSPSTSTPGTSQVAPTIPPPAAPSPQLNADSSHASQPDPLSSKSKRLPSPKMVRRDTPPIIEYTHPQNRLPWIPFVPETLSTGG</sequence>
<reference evidence="2 3" key="1">
    <citation type="journal article" date="2023" name="Plants (Basel)">
        <title>Bridging the Gap: Combining Genomics and Transcriptomics Approaches to Understand Stylosanthes scabra, an Orphan Legume from the Brazilian Caatinga.</title>
        <authorList>
            <person name="Ferreira-Neto J.R.C."/>
            <person name="da Silva M.D."/>
            <person name="Binneck E."/>
            <person name="de Melo N.F."/>
            <person name="da Silva R.H."/>
            <person name="de Melo A.L.T.M."/>
            <person name="Pandolfi V."/>
            <person name="Bustamante F.O."/>
            <person name="Brasileiro-Vidal A.C."/>
            <person name="Benko-Iseppon A.M."/>
        </authorList>
    </citation>
    <scope>NUCLEOTIDE SEQUENCE [LARGE SCALE GENOMIC DNA]</scope>
    <source>
        <tissue evidence="2">Leaves</tissue>
    </source>
</reference>
<accession>A0ABU6QUH7</accession>
<dbReference type="Proteomes" id="UP001341840">
    <property type="component" value="Unassembled WGS sequence"/>
</dbReference>
<evidence type="ECO:0000256" key="1">
    <source>
        <dbReference type="SAM" id="MobiDB-lite"/>
    </source>
</evidence>
<keyword evidence="3" id="KW-1185">Reference proteome</keyword>
<feature type="compositionally biased region" description="Low complexity" evidence="1">
    <location>
        <begin position="54"/>
        <end position="79"/>
    </location>
</feature>
<evidence type="ECO:0000313" key="2">
    <source>
        <dbReference type="EMBL" id="MED6115443.1"/>
    </source>
</evidence>
<protein>
    <submittedName>
        <fullName evidence="2">Uncharacterized protein</fullName>
    </submittedName>
</protein>
<feature type="compositionally biased region" description="Polar residues" evidence="1">
    <location>
        <begin position="90"/>
        <end position="99"/>
    </location>
</feature>
<feature type="compositionally biased region" description="Acidic residues" evidence="1">
    <location>
        <begin position="1"/>
        <end position="29"/>
    </location>
</feature>
<dbReference type="EMBL" id="JASCZI010001762">
    <property type="protein sequence ID" value="MED6115443.1"/>
    <property type="molecule type" value="Genomic_DNA"/>
</dbReference>
<gene>
    <name evidence="2" type="ORF">PIB30_090634</name>
</gene>
<organism evidence="2 3">
    <name type="scientific">Stylosanthes scabra</name>
    <dbReference type="NCBI Taxonomy" id="79078"/>
    <lineage>
        <taxon>Eukaryota</taxon>
        <taxon>Viridiplantae</taxon>
        <taxon>Streptophyta</taxon>
        <taxon>Embryophyta</taxon>
        <taxon>Tracheophyta</taxon>
        <taxon>Spermatophyta</taxon>
        <taxon>Magnoliopsida</taxon>
        <taxon>eudicotyledons</taxon>
        <taxon>Gunneridae</taxon>
        <taxon>Pentapetalae</taxon>
        <taxon>rosids</taxon>
        <taxon>fabids</taxon>
        <taxon>Fabales</taxon>
        <taxon>Fabaceae</taxon>
        <taxon>Papilionoideae</taxon>
        <taxon>50 kb inversion clade</taxon>
        <taxon>dalbergioids sensu lato</taxon>
        <taxon>Dalbergieae</taxon>
        <taxon>Pterocarpus clade</taxon>
        <taxon>Stylosanthes</taxon>
    </lineage>
</organism>
<feature type="compositionally biased region" description="Low complexity" evidence="1">
    <location>
        <begin position="35"/>
        <end position="46"/>
    </location>
</feature>
<name>A0ABU6QUH7_9FABA</name>